<dbReference type="EMBL" id="JBEHCU010005413">
    <property type="protein sequence ID" value="KAL1399910.1"/>
    <property type="molecule type" value="Genomic_DNA"/>
</dbReference>
<protein>
    <recommendedName>
        <fullName evidence="4">Phospholipid scramblase</fullName>
    </recommendedName>
</protein>
<evidence type="ECO:0008006" key="4">
    <source>
        <dbReference type="Google" id="ProtNLM"/>
    </source>
</evidence>
<evidence type="ECO:0000256" key="1">
    <source>
        <dbReference type="ARBA" id="ARBA00005350"/>
    </source>
</evidence>
<dbReference type="AlphaFoldDB" id="A0ABD1DJK6"/>
<dbReference type="Proteomes" id="UP001562425">
    <property type="component" value="Unassembled WGS sequence"/>
</dbReference>
<evidence type="ECO:0000313" key="3">
    <source>
        <dbReference type="Proteomes" id="UP001562425"/>
    </source>
</evidence>
<evidence type="ECO:0000313" key="2">
    <source>
        <dbReference type="EMBL" id="KAL1399910.1"/>
    </source>
</evidence>
<comment type="caution">
    <text evidence="2">The sequence shown here is derived from an EMBL/GenBank/DDBJ whole genome shotgun (WGS) entry which is preliminary data.</text>
</comment>
<sequence>MPRAEPIVVQPLRINVLVPVERLTTALPLDLDFLNDTEVIRFRQDPDMVEIFCRCSMPISFELVDQNDHVLLNTKELDNCPMRNCAPQGLRTDTLVSKPNGLNVLKFKREPRCVLNCCLPFCCIPLPFSNERLAVTGANGATLGMIRHDWSVWRSRLSVLNSMGTVMLKIEGPPFNVGCCDDLVYTVQNVTGQFVGSITKKYSGLVHEMCTDYDSFVLSFPRDMDVACKALLIAAVYHIKITRPVIFTMDAGVYVSQQTLLKDDIINSQPVSNGSSQRALPQMLQGPLIGLELLLDTTRIRLRQRIQMVKIYCGCDMPMNFELINERNQIIYQSEEHNGCCIRNCVPQGMRTESILSNMINAPVLRFQRESRCVLNCCLPCCCCALPFSKEQLSVVSIAGGGSVLGTIRHDWSLWTSKFSVLNGTGEVMAKIEGPGKGNFTCGGDIEFQMLAPNGYKLGSITKHYGGLVGELCTDFDEFTINFPQDLDVTLKACLVGAAHLINFLFFEGAFRRLFLAAGAGAYMGCVGATTARH</sequence>
<dbReference type="Pfam" id="PF03803">
    <property type="entry name" value="Scramblase"/>
    <property type="match status" value="2"/>
</dbReference>
<gene>
    <name evidence="2" type="ORF">pipiens_007859</name>
</gene>
<comment type="similarity">
    <text evidence="1">Belongs to the phospholipid scramblase family.</text>
</comment>
<reference evidence="2 3" key="1">
    <citation type="submission" date="2024-05" db="EMBL/GenBank/DDBJ databases">
        <title>Culex pipiens pipiens assembly and annotation.</title>
        <authorList>
            <person name="Alout H."/>
            <person name="Durand T."/>
        </authorList>
    </citation>
    <scope>NUCLEOTIDE SEQUENCE [LARGE SCALE GENOMIC DNA]</scope>
    <source>
        <strain evidence="2">HA-2024</strain>
        <tissue evidence="2">Whole body</tissue>
    </source>
</reference>
<organism evidence="2 3">
    <name type="scientific">Culex pipiens pipiens</name>
    <name type="common">Northern house mosquito</name>
    <dbReference type="NCBI Taxonomy" id="38569"/>
    <lineage>
        <taxon>Eukaryota</taxon>
        <taxon>Metazoa</taxon>
        <taxon>Ecdysozoa</taxon>
        <taxon>Arthropoda</taxon>
        <taxon>Hexapoda</taxon>
        <taxon>Insecta</taxon>
        <taxon>Pterygota</taxon>
        <taxon>Neoptera</taxon>
        <taxon>Endopterygota</taxon>
        <taxon>Diptera</taxon>
        <taxon>Nematocera</taxon>
        <taxon>Culicoidea</taxon>
        <taxon>Culicidae</taxon>
        <taxon>Culicinae</taxon>
        <taxon>Culicini</taxon>
        <taxon>Culex</taxon>
        <taxon>Culex</taxon>
    </lineage>
</organism>
<dbReference type="PANTHER" id="PTHR23248">
    <property type="entry name" value="PHOSPHOLIPID SCRAMBLASE-RELATED"/>
    <property type="match status" value="1"/>
</dbReference>
<proteinExistence type="inferred from homology"/>
<accession>A0ABD1DJK6</accession>
<keyword evidence="3" id="KW-1185">Reference proteome</keyword>
<dbReference type="PANTHER" id="PTHR23248:SF9">
    <property type="entry name" value="PHOSPHOLIPID SCRAMBLASE"/>
    <property type="match status" value="1"/>
</dbReference>
<name>A0ABD1DJK6_CULPP</name>
<dbReference type="InterPro" id="IPR005552">
    <property type="entry name" value="Scramblase"/>
</dbReference>